<dbReference type="AlphaFoldDB" id="A0A103RNN1"/>
<protein>
    <recommendedName>
        <fullName evidence="15">Flagellar M-ring protein</fullName>
    </recommendedName>
</protein>
<dbReference type="GO" id="GO:0005886">
    <property type="term" value="C:plasma membrane"/>
    <property type="evidence" value="ECO:0007669"/>
    <property type="project" value="UniProtKB-SubCell"/>
</dbReference>
<feature type="region of interest" description="Disordered" evidence="9">
    <location>
        <begin position="383"/>
        <end position="419"/>
    </location>
</feature>
<dbReference type="InterPro" id="IPR006182">
    <property type="entry name" value="FliF_N_dom"/>
</dbReference>
<keyword evidence="6 10" id="KW-1133">Transmembrane helix</keyword>
<dbReference type="EMBL" id="LOXM01000073">
    <property type="protein sequence ID" value="KVG71122.1"/>
    <property type="molecule type" value="Genomic_DNA"/>
</dbReference>
<evidence type="ECO:0000256" key="8">
    <source>
        <dbReference type="ARBA" id="ARBA00023143"/>
    </source>
</evidence>
<feature type="region of interest" description="Disordered" evidence="9">
    <location>
        <begin position="269"/>
        <end position="300"/>
    </location>
</feature>
<dbReference type="GO" id="GO:0071973">
    <property type="term" value="P:bacterial-type flagellum-dependent cell motility"/>
    <property type="evidence" value="ECO:0007669"/>
    <property type="project" value="InterPro"/>
</dbReference>
<dbReference type="PRINTS" id="PR01009">
    <property type="entry name" value="FLGMRINGFLIF"/>
</dbReference>
<dbReference type="RefSeq" id="WP_059750483.1">
    <property type="nucleotide sequence ID" value="NZ_CP013415.1"/>
</dbReference>
<dbReference type="Pfam" id="PF01514">
    <property type="entry name" value="YscJ_FliF"/>
    <property type="match status" value="1"/>
</dbReference>
<evidence type="ECO:0000313" key="13">
    <source>
        <dbReference type="EMBL" id="KVG71122.1"/>
    </source>
</evidence>
<dbReference type="Pfam" id="PF08345">
    <property type="entry name" value="YscJ_FliF_C"/>
    <property type="match status" value="1"/>
</dbReference>
<feature type="compositionally biased region" description="Basic and acidic residues" evidence="9">
    <location>
        <begin position="401"/>
        <end position="419"/>
    </location>
</feature>
<evidence type="ECO:0000256" key="5">
    <source>
        <dbReference type="ARBA" id="ARBA00022692"/>
    </source>
</evidence>
<dbReference type="InterPro" id="IPR045851">
    <property type="entry name" value="AMP-bd_C_sf"/>
</dbReference>
<dbReference type="OrthoDB" id="8554211at2"/>
<feature type="transmembrane region" description="Helical" evidence="10">
    <location>
        <begin position="16"/>
        <end position="38"/>
    </location>
</feature>
<dbReference type="GO" id="GO:0003774">
    <property type="term" value="F:cytoskeletal motor activity"/>
    <property type="evidence" value="ECO:0007669"/>
    <property type="project" value="InterPro"/>
</dbReference>
<evidence type="ECO:0000256" key="3">
    <source>
        <dbReference type="ARBA" id="ARBA00007971"/>
    </source>
</evidence>
<comment type="similarity">
    <text evidence="3">Belongs to the FliF family.</text>
</comment>
<evidence type="ECO:0000259" key="12">
    <source>
        <dbReference type="Pfam" id="PF08345"/>
    </source>
</evidence>
<keyword evidence="4" id="KW-1003">Cell membrane</keyword>
<evidence type="ECO:0000256" key="7">
    <source>
        <dbReference type="ARBA" id="ARBA00023136"/>
    </source>
</evidence>
<evidence type="ECO:0000256" key="2">
    <source>
        <dbReference type="ARBA" id="ARBA00004651"/>
    </source>
</evidence>
<evidence type="ECO:0000256" key="10">
    <source>
        <dbReference type="SAM" id="Phobius"/>
    </source>
</evidence>
<evidence type="ECO:0000313" key="14">
    <source>
        <dbReference type="Proteomes" id="UP000064029"/>
    </source>
</evidence>
<evidence type="ECO:0000256" key="9">
    <source>
        <dbReference type="SAM" id="MobiDB-lite"/>
    </source>
</evidence>
<feature type="domain" description="Flagellar M-ring C-terminal" evidence="12">
    <location>
        <begin position="270"/>
        <end position="379"/>
    </location>
</feature>
<feature type="transmembrane region" description="Helical" evidence="10">
    <location>
        <begin position="425"/>
        <end position="446"/>
    </location>
</feature>
<dbReference type="PANTHER" id="PTHR30046:SF0">
    <property type="entry name" value="FLAGELLAR M-RING PROTEIN"/>
    <property type="match status" value="1"/>
</dbReference>
<keyword evidence="5 10" id="KW-0812">Transmembrane</keyword>
<keyword evidence="7 10" id="KW-0472">Membrane</keyword>
<dbReference type="InterPro" id="IPR013556">
    <property type="entry name" value="Flag_M-ring_C"/>
</dbReference>
<dbReference type="PANTHER" id="PTHR30046">
    <property type="entry name" value="FLAGELLAR M-RING PROTEIN"/>
    <property type="match status" value="1"/>
</dbReference>
<dbReference type="InterPro" id="IPR043427">
    <property type="entry name" value="YscJ/FliF"/>
</dbReference>
<sequence length="472" mass="50105">MEIVKEAPTWRAPKSLLWIGAGVFAIVAGAGIAAYYLLIPGFAVLFQDLKPAQTATIISELDKQKVPYELDDGGSSIKVPAEKVNGLRVQMQASDVPLKGSVGFELFNGSDLGMTDFAQKVTYQRALQGELARTIASLDDVESARVHLSIPDSSMFRRTDPVPRAAVVVFMKRGGILSAHTAKGIQRIVAAAVPDLQPEEVVITDAAGTLETGGNSETLAKASPRLAQKLAIENYYTEKLGRQLDHLVGPGASVVVVDVLLGQNDRRVTTDQTRSGAPVGQTVNLPPLPVPTSGEPAISSGGRDAIARTGQMSDGGDQWVSKRVEEIVSTPGSIERLTVSVVLRTIPTDISVEQIQQAVASAAGVSAVRGDVLNVMVVPSTTGSEHIPPVSGAAPTTQHVEQARDRRSVPTSSRHVDAGKDAPSVTALVAVALLLVACAGGAVLALRHRRRRQRAEYVLRLKQMLSEDRQRV</sequence>
<evidence type="ECO:0000256" key="1">
    <source>
        <dbReference type="ARBA" id="ARBA00004117"/>
    </source>
</evidence>
<dbReference type="InterPro" id="IPR000067">
    <property type="entry name" value="FlgMring_FliF"/>
</dbReference>
<organism evidence="13 14">
    <name type="scientific">Burkholderia ubonensis</name>
    <dbReference type="NCBI Taxonomy" id="101571"/>
    <lineage>
        <taxon>Bacteria</taxon>
        <taxon>Pseudomonadati</taxon>
        <taxon>Pseudomonadota</taxon>
        <taxon>Betaproteobacteria</taxon>
        <taxon>Burkholderiales</taxon>
        <taxon>Burkholderiaceae</taxon>
        <taxon>Burkholderia</taxon>
        <taxon>Burkholderia cepacia complex</taxon>
    </lineage>
</organism>
<dbReference type="NCBIfam" id="TIGR00206">
    <property type="entry name" value="fliF"/>
    <property type="match status" value="1"/>
</dbReference>
<dbReference type="Proteomes" id="UP000064029">
    <property type="component" value="Unassembled WGS sequence"/>
</dbReference>
<evidence type="ECO:0008006" key="15">
    <source>
        <dbReference type="Google" id="ProtNLM"/>
    </source>
</evidence>
<feature type="domain" description="Flagellar M-ring N-terminal" evidence="11">
    <location>
        <begin position="42"/>
        <end position="210"/>
    </location>
</feature>
<evidence type="ECO:0000259" key="11">
    <source>
        <dbReference type="Pfam" id="PF01514"/>
    </source>
</evidence>
<comment type="caution">
    <text evidence="13">The sequence shown here is derived from an EMBL/GenBank/DDBJ whole genome shotgun (WGS) entry which is preliminary data.</text>
</comment>
<evidence type="ECO:0000256" key="4">
    <source>
        <dbReference type="ARBA" id="ARBA00022475"/>
    </source>
</evidence>
<keyword evidence="8" id="KW-0975">Bacterial flagellum</keyword>
<gene>
    <name evidence="13" type="ORF">WJ33_21255</name>
</gene>
<dbReference type="GO" id="GO:0009431">
    <property type="term" value="C:bacterial-type flagellum basal body, MS ring"/>
    <property type="evidence" value="ECO:0007669"/>
    <property type="project" value="InterPro"/>
</dbReference>
<proteinExistence type="inferred from homology"/>
<reference evidence="13 14" key="1">
    <citation type="submission" date="2015-11" db="EMBL/GenBank/DDBJ databases">
        <title>Expanding the genomic diversity of Burkholderia species for the development of highly accurate diagnostics.</title>
        <authorList>
            <person name="Sahl J."/>
            <person name="Keim P."/>
            <person name="Wagner D."/>
        </authorList>
    </citation>
    <scope>NUCLEOTIDE SEQUENCE [LARGE SCALE GENOMIC DNA]</scope>
    <source>
        <strain evidence="13 14">MSMB2036</strain>
    </source>
</reference>
<dbReference type="Gene3D" id="3.30.300.30">
    <property type="match status" value="1"/>
</dbReference>
<evidence type="ECO:0000256" key="6">
    <source>
        <dbReference type="ARBA" id="ARBA00022989"/>
    </source>
</evidence>
<accession>A0A103RNN1</accession>
<comment type="subcellular location">
    <subcellularLocation>
        <location evidence="1">Bacterial flagellum basal body</location>
    </subcellularLocation>
    <subcellularLocation>
        <location evidence="2">Cell membrane</location>
        <topology evidence="2">Multi-pass membrane protein</topology>
    </subcellularLocation>
</comment>
<name>A0A103RNN1_9BURK</name>